<protein>
    <submittedName>
        <fullName evidence="1">Uncharacterized protein</fullName>
    </submittedName>
</protein>
<proteinExistence type="predicted"/>
<reference evidence="1" key="1">
    <citation type="journal article" date="2021" name="Proc. Natl. Acad. Sci. U.S.A.">
        <title>A Catalog of Tens of Thousands of Viruses from Human Metagenomes Reveals Hidden Associations with Chronic Diseases.</title>
        <authorList>
            <person name="Tisza M.J."/>
            <person name="Buck C.B."/>
        </authorList>
    </citation>
    <scope>NUCLEOTIDE SEQUENCE</scope>
    <source>
        <strain evidence="1">CtML55</strain>
    </source>
</reference>
<accession>A0A8S5RHF7</accession>
<dbReference type="EMBL" id="BK059105">
    <property type="protein sequence ID" value="DAE30807.1"/>
    <property type="molecule type" value="Genomic_DNA"/>
</dbReference>
<evidence type="ECO:0000313" key="1">
    <source>
        <dbReference type="EMBL" id="DAE30807.1"/>
    </source>
</evidence>
<organism evidence="1">
    <name type="scientific">virus sp. ctML55</name>
    <dbReference type="NCBI Taxonomy" id="2827627"/>
    <lineage>
        <taxon>Viruses</taxon>
    </lineage>
</organism>
<name>A0A8S5RHF7_9VIRU</name>
<sequence>MNLIINDGINIPRLINSRFSATGKNTYEIVDRKGNNDTNIYD</sequence>